<evidence type="ECO:0000259" key="1">
    <source>
        <dbReference type="PROSITE" id="PS50994"/>
    </source>
</evidence>
<dbReference type="PANTHER" id="PTHR37984:SF5">
    <property type="entry name" value="PROTEIN NYNRIN-LIKE"/>
    <property type="match status" value="1"/>
</dbReference>
<protein>
    <recommendedName>
        <fullName evidence="1">Integrase catalytic domain-containing protein</fullName>
    </recommendedName>
</protein>
<dbReference type="InterPro" id="IPR001584">
    <property type="entry name" value="Integrase_cat-core"/>
</dbReference>
<dbReference type="EMBL" id="JYDO01000055">
    <property type="protein sequence ID" value="KRZ74090.1"/>
    <property type="molecule type" value="Genomic_DNA"/>
</dbReference>
<dbReference type="InterPro" id="IPR036397">
    <property type="entry name" value="RNaseH_sf"/>
</dbReference>
<sequence length="160" mass="18651">MATTKEHYGRPTAILGDQPHHQRLATKEEWHSTAGPNCLMKTKCCYARFYAWWPGLDRDIECLVERCFTCQIRRQTPLEVSLILWNVPSEPWSRLHIDLAGPFKGSKLLVIIDVHSKWLDIAPLRSTTTNAIIKRYRRLFTCFGLPRYIVSDNRPQFVSH</sequence>
<dbReference type="Gene3D" id="3.30.420.10">
    <property type="entry name" value="Ribonuclease H-like superfamily/Ribonuclease H"/>
    <property type="match status" value="1"/>
</dbReference>
<feature type="domain" description="Integrase catalytic" evidence="1">
    <location>
        <begin position="87"/>
        <end position="160"/>
    </location>
</feature>
<dbReference type="GO" id="GO:0003676">
    <property type="term" value="F:nucleic acid binding"/>
    <property type="evidence" value="ECO:0007669"/>
    <property type="project" value="InterPro"/>
</dbReference>
<dbReference type="PANTHER" id="PTHR37984">
    <property type="entry name" value="PROTEIN CBG26694"/>
    <property type="match status" value="1"/>
</dbReference>
<dbReference type="Proteomes" id="UP000054843">
    <property type="component" value="Unassembled WGS sequence"/>
</dbReference>
<reference evidence="2 3" key="1">
    <citation type="submission" date="2015-01" db="EMBL/GenBank/DDBJ databases">
        <title>Evolution of Trichinella species and genotypes.</title>
        <authorList>
            <person name="Korhonen P.K."/>
            <person name="Edoardo P."/>
            <person name="Giuseppe L.R."/>
            <person name="Gasser R.B."/>
        </authorList>
    </citation>
    <scope>NUCLEOTIDE SEQUENCE [LARGE SCALE GENOMIC DNA]</scope>
    <source>
        <strain evidence="2">ISS1980</strain>
    </source>
</reference>
<gene>
    <name evidence="2" type="primary">K02A2.6</name>
    <name evidence="2" type="ORF">T10_12237</name>
</gene>
<dbReference type="PROSITE" id="PS50994">
    <property type="entry name" value="INTEGRASE"/>
    <property type="match status" value="1"/>
</dbReference>
<dbReference type="SUPFAM" id="SSF53098">
    <property type="entry name" value="Ribonuclease H-like"/>
    <property type="match status" value="1"/>
</dbReference>
<name>A0A0V1MQU3_9BILA</name>
<dbReference type="AlphaFoldDB" id="A0A0V1MQU3"/>
<evidence type="ECO:0000313" key="2">
    <source>
        <dbReference type="EMBL" id="KRZ74090.1"/>
    </source>
</evidence>
<proteinExistence type="predicted"/>
<evidence type="ECO:0000313" key="3">
    <source>
        <dbReference type="Proteomes" id="UP000054843"/>
    </source>
</evidence>
<accession>A0A0V1MQU3</accession>
<keyword evidence="3" id="KW-1185">Reference proteome</keyword>
<organism evidence="2 3">
    <name type="scientific">Trichinella papuae</name>
    <dbReference type="NCBI Taxonomy" id="268474"/>
    <lineage>
        <taxon>Eukaryota</taxon>
        <taxon>Metazoa</taxon>
        <taxon>Ecdysozoa</taxon>
        <taxon>Nematoda</taxon>
        <taxon>Enoplea</taxon>
        <taxon>Dorylaimia</taxon>
        <taxon>Trichinellida</taxon>
        <taxon>Trichinellidae</taxon>
        <taxon>Trichinella</taxon>
    </lineage>
</organism>
<dbReference type="GO" id="GO:0015074">
    <property type="term" value="P:DNA integration"/>
    <property type="evidence" value="ECO:0007669"/>
    <property type="project" value="InterPro"/>
</dbReference>
<dbReference type="STRING" id="268474.A0A0V1MQU3"/>
<comment type="caution">
    <text evidence="2">The sequence shown here is derived from an EMBL/GenBank/DDBJ whole genome shotgun (WGS) entry which is preliminary data.</text>
</comment>
<dbReference type="InterPro" id="IPR050951">
    <property type="entry name" value="Retrovirus_Pol_polyprotein"/>
</dbReference>
<dbReference type="InterPro" id="IPR012337">
    <property type="entry name" value="RNaseH-like_sf"/>
</dbReference>